<dbReference type="RefSeq" id="WP_080822688.1">
    <property type="nucleotide sequence ID" value="NZ_LT009718.1"/>
</dbReference>
<name>A0A9W5AYK4_9HYPH</name>
<comment type="caution">
    <text evidence="1">The sequence shown here is derived from an EMBL/GenBank/DDBJ whole genome shotgun (WGS) entry which is preliminary data.</text>
</comment>
<dbReference type="EMBL" id="FBVY01000004">
    <property type="protein sequence ID" value="CUW87431.1"/>
    <property type="molecule type" value="Genomic_DNA"/>
</dbReference>
<keyword evidence="2" id="KW-1185">Reference proteome</keyword>
<sequence>MSKRITKAAVKRAAYDDVMKEQPKSTSAPRWVWHRWDHERDRLRTTRWIGSIPRPTPDYHREGSIQEIEQRENAGQKELFA</sequence>
<dbReference type="AlphaFoldDB" id="A0A9W5AYK4"/>
<organism evidence="1 2">
    <name type="scientific">Agrobacterium genomosp. 2 str. CFBP 5494</name>
    <dbReference type="NCBI Taxonomy" id="1183436"/>
    <lineage>
        <taxon>Bacteria</taxon>
        <taxon>Pseudomonadati</taxon>
        <taxon>Pseudomonadota</taxon>
        <taxon>Alphaproteobacteria</taxon>
        <taxon>Hyphomicrobiales</taxon>
        <taxon>Rhizobiaceae</taxon>
        <taxon>Rhizobium/Agrobacterium group</taxon>
        <taxon>Agrobacterium</taxon>
        <taxon>Agrobacterium tumefaciens complex</taxon>
    </lineage>
</organism>
<accession>A0A9W5AYK4</accession>
<proteinExistence type="predicted"/>
<gene>
    <name evidence="1" type="ORF">AGR2A_Cc120043</name>
</gene>
<evidence type="ECO:0000313" key="2">
    <source>
        <dbReference type="Proteomes" id="UP000191933"/>
    </source>
</evidence>
<dbReference type="Proteomes" id="UP000191933">
    <property type="component" value="Unassembled WGS sequence"/>
</dbReference>
<reference evidence="1 2" key="1">
    <citation type="submission" date="2016-01" db="EMBL/GenBank/DDBJ databases">
        <authorList>
            <person name="Regsiter A."/>
            <person name="william w."/>
        </authorList>
    </citation>
    <scope>NUCLEOTIDE SEQUENCE [LARGE SCALE GENOMIC DNA]</scope>
    <source>
        <strain evidence="1 2">CFBP 5494</strain>
    </source>
</reference>
<evidence type="ECO:0000313" key="1">
    <source>
        <dbReference type="EMBL" id="CUW87431.1"/>
    </source>
</evidence>
<protein>
    <submittedName>
        <fullName evidence="1">Uncharacterized protein</fullName>
    </submittedName>
</protein>